<dbReference type="InterPro" id="IPR008422">
    <property type="entry name" value="KN_HD"/>
</dbReference>
<evidence type="ECO:0000256" key="2">
    <source>
        <dbReference type="ARBA" id="ARBA00023155"/>
    </source>
</evidence>
<protein>
    <recommendedName>
        <fullName evidence="6">Homeobox domain-containing protein</fullName>
    </recommendedName>
</protein>
<feature type="compositionally biased region" description="Polar residues" evidence="5">
    <location>
        <begin position="121"/>
        <end position="130"/>
    </location>
</feature>
<evidence type="ECO:0000256" key="4">
    <source>
        <dbReference type="PROSITE-ProRule" id="PRU00108"/>
    </source>
</evidence>
<organism evidence="7 8">
    <name type="scientific">Exophiala bonariae</name>
    <dbReference type="NCBI Taxonomy" id="1690606"/>
    <lineage>
        <taxon>Eukaryota</taxon>
        <taxon>Fungi</taxon>
        <taxon>Dikarya</taxon>
        <taxon>Ascomycota</taxon>
        <taxon>Pezizomycotina</taxon>
        <taxon>Eurotiomycetes</taxon>
        <taxon>Chaetothyriomycetidae</taxon>
        <taxon>Chaetothyriales</taxon>
        <taxon>Herpotrichiellaceae</taxon>
        <taxon>Exophiala</taxon>
    </lineage>
</organism>
<dbReference type="InterPro" id="IPR001356">
    <property type="entry name" value="HD"/>
</dbReference>
<name>A0AAV9N9F9_9EURO</name>
<evidence type="ECO:0000256" key="3">
    <source>
        <dbReference type="ARBA" id="ARBA00023242"/>
    </source>
</evidence>
<sequence length="352" mass="39778">MDPYTSYTHGTNFYSVGTASHQNVGLAQLPVSPQQASQQQLPSFSEILQSQDMGPHDHYSNQHLHHGQQDDARSYHSPSGVRRSGQSSPGSQHGTSAEGFDNMSSRTVEASYSDPRHHRQSPSWASSAQFSDVLSPPYSQRLQYPRTSLPPIRDVANSFDHNYQSEAGPYPQPYAPPVISQTSLETGPYATDRPTFYEPAQRYGQNCPQVNRPQPPPQMDYYRFPQPGTPYQTPPYTGLDYSSASVAIHNPSSPTVYGDTDSRNRKRRGNLPKPVTDILRGWFHDHLDHPYPTEEDKQAFASRTGLTINQISNWFINARRRQLPALRQQRDRSTQMIAIDYDSDHVRRTHAL</sequence>
<dbReference type="RefSeq" id="XP_064706180.1">
    <property type="nucleotide sequence ID" value="XM_064845955.1"/>
</dbReference>
<dbReference type="InterPro" id="IPR009057">
    <property type="entry name" value="Homeodomain-like_sf"/>
</dbReference>
<dbReference type="InterPro" id="IPR050224">
    <property type="entry name" value="TALE_homeobox"/>
</dbReference>
<feature type="region of interest" description="Disordered" evidence="5">
    <location>
        <begin position="252"/>
        <end position="273"/>
    </location>
</feature>
<dbReference type="AlphaFoldDB" id="A0AAV9N9F9"/>
<dbReference type="SUPFAM" id="SSF46689">
    <property type="entry name" value="Homeodomain-like"/>
    <property type="match status" value="1"/>
</dbReference>
<evidence type="ECO:0000256" key="5">
    <source>
        <dbReference type="SAM" id="MobiDB-lite"/>
    </source>
</evidence>
<feature type="domain" description="Homeobox" evidence="6">
    <location>
        <begin position="262"/>
        <end position="325"/>
    </location>
</feature>
<evidence type="ECO:0000313" key="7">
    <source>
        <dbReference type="EMBL" id="KAK5052480.1"/>
    </source>
</evidence>
<dbReference type="PANTHER" id="PTHR11850">
    <property type="entry name" value="HOMEOBOX PROTEIN TRANSCRIPTION FACTORS"/>
    <property type="match status" value="1"/>
</dbReference>
<dbReference type="GO" id="GO:0005634">
    <property type="term" value="C:nucleus"/>
    <property type="evidence" value="ECO:0007669"/>
    <property type="project" value="UniProtKB-SubCell"/>
</dbReference>
<dbReference type="GO" id="GO:0006355">
    <property type="term" value="P:regulation of DNA-templated transcription"/>
    <property type="evidence" value="ECO:0007669"/>
    <property type="project" value="InterPro"/>
</dbReference>
<dbReference type="EMBL" id="JAVRRD010000013">
    <property type="protein sequence ID" value="KAK5052480.1"/>
    <property type="molecule type" value="Genomic_DNA"/>
</dbReference>
<comment type="subcellular location">
    <subcellularLocation>
        <location evidence="4">Nucleus</location>
    </subcellularLocation>
</comment>
<proteinExistence type="predicted"/>
<feature type="compositionally biased region" description="Low complexity" evidence="5">
    <location>
        <begin position="27"/>
        <end position="43"/>
    </location>
</feature>
<dbReference type="Pfam" id="PF05920">
    <property type="entry name" value="Homeobox_KN"/>
    <property type="match status" value="1"/>
</dbReference>
<feature type="region of interest" description="Disordered" evidence="5">
    <location>
        <begin position="27"/>
        <end position="130"/>
    </location>
</feature>
<evidence type="ECO:0000259" key="6">
    <source>
        <dbReference type="PROSITE" id="PS50071"/>
    </source>
</evidence>
<keyword evidence="8" id="KW-1185">Reference proteome</keyword>
<dbReference type="GeneID" id="89970553"/>
<keyword evidence="3 4" id="KW-0539">Nucleus</keyword>
<dbReference type="SMART" id="SM00389">
    <property type="entry name" value="HOX"/>
    <property type="match status" value="1"/>
</dbReference>
<comment type="caution">
    <text evidence="7">The sequence shown here is derived from an EMBL/GenBank/DDBJ whole genome shotgun (WGS) entry which is preliminary data.</text>
</comment>
<dbReference type="CDD" id="cd00086">
    <property type="entry name" value="homeodomain"/>
    <property type="match status" value="1"/>
</dbReference>
<keyword evidence="2 4" id="KW-0371">Homeobox</keyword>
<reference evidence="7 8" key="1">
    <citation type="submission" date="2023-08" db="EMBL/GenBank/DDBJ databases">
        <title>Black Yeasts Isolated from many extreme environments.</title>
        <authorList>
            <person name="Coleine C."/>
            <person name="Stajich J.E."/>
            <person name="Selbmann L."/>
        </authorList>
    </citation>
    <scope>NUCLEOTIDE SEQUENCE [LARGE SCALE GENOMIC DNA]</scope>
    <source>
        <strain evidence="7 8">CCFEE 5792</strain>
    </source>
</reference>
<feature type="compositionally biased region" description="Polar residues" evidence="5">
    <location>
        <begin position="84"/>
        <end position="95"/>
    </location>
</feature>
<accession>A0AAV9N9F9</accession>
<evidence type="ECO:0000313" key="8">
    <source>
        <dbReference type="Proteomes" id="UP001358417"/>
    </source>
</evidence>
<dbReference type="GO" id="GO:0003677">
    <property type="term" value="F:DNA binding"/>
    <property type="evidence" value="ECO:0007669"/>
    <property type="project" value="UniProtKB-UniRule"/>
</dbReference>
<keyword evidence="1 4" id="KW-0238">DNA-binding</keyword>
<evidence type="ECO:0000256" key="1">
    <source>
        <dbReference type="ARBA" id="ARBA00023125"/>
    </source>
</evidence>
<dbReference type="Proteomes" id="UP001358417">
    <property type="component" value="Unassembled WGS sequence"/>
</dbReference>
<feature type="DNA-binding region" description="Homeobox" evidence="4">
    <location>
        <begin position="264"/>
        <end position="326"/>
    </location>
</feature>
<dbReference type="PROSITE" id="PS50071">
    <property type="entry name" value="HOMEOBOX_2"/>
    <property type="match status" value="1"/>
</dbReference>
<gene>
    <name evidence="7" type="ORF">LTR84_002344</name>
</gene>
<dbReference type="Gene3D" id="1.10.10.60">
    <property type="entry name" value="Homeodomain-like"/>
    <property type="match status" value="1"/>
</dbReference>